<dbReference type="InterPro" id="IPR008538">
    <property type="entry name" value="Uma2"/>
</dbReference>
<dbReference type="Pfam" id="PF05685">
    <property type="entry name" value="Uma2"/>
    <property type="match status" value="1"/>
</dbReference>
<evidence type="ECO:0000313" key="3">
    <source>
        <dbReference type="Proteomes" id="UP000305848"/>
    </source>
</evidence>
<proteinExistence type="predicted"/>
<accession>A0A4U3L969</accession>
<evidence type="ECO:0000313" key="2">
    <source>
        <dbReference type="EMBL" id="TKK71925.1"/>
    </source>
</evidence>
<dbReference type="InterPro" id="IPR011335">
    <property type="entry name" value="Restrct_endonuc-II-like"/>
</dbReference>
<keyword evidence="3" id="KW-1185">Reference proteome</keyword>
<gene>
    <name evidence="2" type="ORF">FC093_02615</name>
</gene>
<dbReference type="InterPro" id="IPR012296">
    <property type="entry name" value="Nuclease_put_TT1808"/>
</dbReference>
<reference evidence="2 3" key="1">
    <citation type="submission" date="2019-05" db="EMBL/GenBank/DDBJ databases">
        <title>Panacibacter sp. strain 17mud1-8 Genome sequencing and assembly.</title>
        <authorList>
            <person name="Chhetri G."/>
        </authorList>
    </citation>
    <scope>NUCLEOTIDE SEQUENCE [LARGE SCALE GENOMIC DNA]</scope>
    <source>
        <strain evidence="2 3">17mud1-8</strain>
    </source>
</reference>
<dbReference type="GO" id="GO:0004519">
    <property type="term" value="F:endonuclease activity"/>
    <property type="evidence" value="ECO:0007669"/>
    <property type="project" value="UniProtKB-KW"/>
</dbReference>
<dbReference type="PANTHER" id="PTHR36558:SF1">
    <property type="entry name" value="RESTRICTION ENDONUCLEASE DOMAIN-CONTAINING PROTEIN-RELATED"/>
    <property type="match status" value="1"/>
</dbReference>
<sequence length="116" mass="13125">MKRLLIFIMGEPVLKCHTAAEYLAFEKTSQTKHEFYKGEIFDTDGASFKHNQIQTNFVGEVRAFLKGRPCDVFGSDLRIHIPSNTLYTYPDAIIICGKPQLPDDEFDTVLNPSVIA</sequence>
<name>A0A4U3L969_9BACT</name>
<organism evidence="2 3">
    <name type="scientific">Ilyomonas limi</name>
    <dbReference type="NCBI Taxonomy" id="2575867"/>
    <lineage>
        <taxon>Bacteria</taxon>
        <taxon>Pseudomonadati</taxon>
        <taxon>Bacteroidota</taxon>
        <taxon>Chitinophagia</taxon>
        <taxon>Chitinophagales</taxon>
        <taxon>Chitinophagaceae</taxon>
        <taxon>Ilyomonas</taxon>
    </lineage>
</organism>
<dbReference type="CDD" id="cd06260">
    <property type="entry name" value="DUF820-like"/>
    <property type="match status" value="1"/>
</dbReference>
<keyword evidence="2" id="KW-0255">Endonuclease</keyword>
<protein>
    <submittedName>
        <fullName evidence="2">Uma2 family endonuclease</fullName>
    </submittedName>
</protein>
<dbReference type="PANTHER" id="PTHR36558">
    <property type="entry name" value="GLR1098 PROTEIN"/>
    <property type="match status" value="1"/>
</dbReference>
<dbReference type="AlphaFoldDB" id="A0A4U3L969"/>
<comment type="caution">
    <text evidence="2">The sequence shown here is derived from an EMBL/GenBank/DDBJ whole genome shotgun (WGS) entry which is preliminary data.</text>
</comment>
<keyword evidence="2" id="KW-0378">Hydrolase</keyword>
<dbReference type="Gene3D" id="3.90.1570.10">
    <property type="entry name" value="tt1808, chain A"/>
    <property type="match status" value="1"/>
</dbReference>
<dbReference type="Proteomes" id="UP000305848">
    <property type="component" value="Unassembled WGS sequence"/>
</dbReference>
<dbReference type="OrthoDB" id="668969at2"/>
<dbReference type="SUPFAM" id="SSF52980">
    <property type="entry name" value="Restriction endonuclease-like"/>
    <property type="match status" value="1"/>
</dbReference>
<keyword evidence="2" id="KW-0540">Nuclease</keyword>
<dbReference type="EMBL" id="SZQL01000001">
    <property type="protein sequence ID" value="TKK71925.1"/>
    <property type="molecule type" value="Genomic_DNA"/>
</dbReference>
<feature type="domain" description="Putative restriction endonuclease" evidence="1">
    <location>
        <begin position="20"/>
        <end position="104"/>
    </location>
</feature>
<evidence type="ECO:0000259" key="1">
    <source>
        <dbReference type="Pfam" id="PF05685"/>
    </source>
</evidence>